<gene>
    <name evidence="2" type="ORF">DFR50_120128</name>
</gene>
<dbReference type="EMBL" id="QNRK01000020">
    <property type="protein sequence ID" value="RBP09927.1"/>
    <property type="molecule type" value="Genomic_DNA"/>
</dbReference>
<feature type="region of interest" description="Disordered" evidence="1">
    <location>
        <begin position="1"/>
        <end position="36"/>
    </location>
</feature>
<dbReference type="Proteomes" id="UP000253529">
    <property type="component" value="Unassembled WGS sequence"/>
</dbReference>
<name>A0A366F5M8_9HYPH</name>
<proteinExistence type="predicted"/>
<reference evidence="2 3" key="1">
    <citation type="submission" date="2018-06" db="EMBL/GenBank/DDBJ databases">
        <title>Genomic Encyclopedia of Type Strains, Phase IV (KMG-IV): sequencing the most valuable type-strain genomes for metagenomic binning, comparative biology and taxonomic classification.</title>
        <authorList>
            <person name="Goeker M."/>
        </authorList>
    </citation>
    <scope>NUCLEOTIDE SEQUENCE [LARGE SCALE GENOMIC DNA]</scope>
    <source>
        <strain evidence="2 3">DSM 24875</strain>
    </source>
</reference>
<protein>
    <submittedName>
        <fullName evidence="2">Uncharacterized protein</fullName>
    </submittedName>
</protein>
<accession>A0A366F5M8</accession>
<feature type="non-terminal residue" evidence="2">
    <location>
        <position position="1"/>
    </location>
</feature>
<evidence type="ECO:0000313" key="2">
    <source>
        <dbReference type="EMBL" id="RBP09927.1"/>
    </source>
</evidence>
<comment type="caution">
    <text evidence="2">The sequence shown here is derived from an EMBL/GenBank/DDBJ whole genome shotgun (WGS) entry which is preliminary data.</text>
</comment>
<evidence type="ECO:0000256" key="1">
    <source>
        <dbReference type="SAM" id="MobiDB-lite"/>
    </source>
</evidence>
<dbReference type="AlphaFoldDB" id="A0A366F5M8"/>
<evidence type="ECO:0000313" key="3">
    <source>
        <dbReference type="Proteomes" id="UP000253529"/>
    </source>
</evidence>
<feature type="compositionally biased region" description="Low complexity" evidence="1">
    <location>
        <begin position="15"/>
        <end position="25"/>
    </location>
</feature>
<keyword evidence="3" id="KW-1185">Reference proteome</keyword>
<organism evidence="2 3">
    <name type="scientific">Roseiarcus fermentans</name>
    <dbReference type="NCBI Taxonomy" id="1473586"/>
    <lineage>
        <taxon>Bacteria</taxon>
        <taxon>Pseudomonadati</taxon>
        <taxon>Pseudomonadota</taxon>
        <taxon>Alphaproteobacteria</taxon>
        <taxon>Hyphomicrobiales</taxon>
        <taxon>Roseiarcaceae</taxon>
        <taxon>Roseiarcus</taxon>
    </lineage>
</organism>
<sequence length="36" mass="3642">SDADMEAALDRARAHAATASPSRAAGNPQMSETAGR</sequence>